<sequence length="149" mass="17046">MSHWPPSVLCPRDRPPRTLEIHSKASICAGYQAEQLIREDQFCHKYCKLDSSNSLKQRRRRMNTCFTYKQAELFGSRRSSRGCKSIHRHSHGPRRLSEPPKDAGAGQWTSFAGASNPHRHGQQLLAPQRPPPPSKHLTSRFGAPQWRDP</sequence>
<reference evidence="2" key="1">
    <citation type="journal article" date="2020" name="Stud. Mycol.">
        <title>101 Dothideomycetes genomes: a test case for predicting lifestyles and emergence of pathogens.</title>
        <authorList>
            <person name="Haridas S."/>
            <person name="Albert R."/>
            <person name="Binder M."/>
            <person name="Bloem J."/>
            <person name="Labutti K."/>
            <person name="Salamov A."/>
            <person name="Andreopoulos B."/>
            <person name="Baker S."/>
            <person name="Barry K."/>
            <person name="Bills G."/>
            <person name="Bluhm B."/>
            <person name="Cannon C."/>
            <person name="Castanera R."/>
            <person name="Culley D."/>
            <person name="Daum C."/>
            <person name="Ezra D."/>
            <person name="Gonzalez J."/>
            <person name="Henrissat B."/>
            <person name="Kuo A."/>
            <person name="Liang C."/>
            <person name="Lipzen A."/>
            <person name="Lutzoni F."/>
            <person name="Magnuson J."/>
            <person name="Mondo S."/>
            <person name="Nolan M."/>
            <person name="Ohm R."/>
            <person name="Pangilinan J."/>
            <person name="Park H.-J."/>
            <person name="Ramirez L."/>
            <person name="Alfaro M."/>
            <person name="Sun H."/>
            <person name="Tritt A."/>
            <person name="Yoshinaga Y."/>
            <person name="Zwiers L.-H."/>
            <person name="Turgeon B."/>
            <person name="Goodwin S."/>
            <person name="Spatafora J."/>
            <person name="Crous P."/>
            <person name="Grigoriev I."/>
        </authorList>
    </citation>
    <scope>NUCLEOTIDE SEQUENCE</scope>
    <source>
        <strain evidence="2">CBS 113979</strain>
    </source>
</reference>
<keyword evidence="3" id="KW-1185">Reference proteome</keyword>
<feature type="compositionally biased region" description="Basic residues" evidence="1">
    <location>
        <begin position="78"/>
        <end position="94"/>
    </location>
</feature>
<dbReference type="AlphaFoldDB" id="A0A6G1H0X2"/>
<dbReference type="Proteomes" id="UP000800041">
    <property type="component" value="Unassembled WGS sequence"/>
</dbReference>
<proteinExistence type="predicted"/>
<accession>A0A6G1H0X2</accession>
<organism evidence="2 3">
    <name type="scientific">Aulographum hederae CBS 113979</name>
    <dbReference type="NCBI Taxonomy" id="1176131"/>
    <lineage>
        <taxon>Eukaryota</taxon>
        <taxon>Fungi</taxon>
        <taxon>Dikarya</taxon>
        <taxon>Ascomycota</taxon>
        <taxon>Pezizomycotina</taxon>
        <taxon>Dothideomycetes</taxon>
        <taxon>Pleosporomycetidae</taxon>
        <taxon>Aulographales</taxon>
        <taxon>Aulographaceae</taxon>
    </lineage>
</organism>
<feature type="region of interest" description="Disordered" evidence="1">
    <location>
        <begin position="76"/>
        <end position="149"/>
    </location>
</feature>
<dbReference type="EMBL" id="ML977156">
    <property type="protein sequence ID" value="KAF1986649.1"/>
    <property type="molecule type" value="Genomic_DNA"/>
</dbReference>
<evidence type="ECO:0000313" key="2">
    <source>
        <dbReference type="EMBL" id="KAF1986649.1"/>
    </source>
</evidence>
<gene>
    <name evidence="2" type="ORF">K402DRAFT_84624</name>
</gene>
<protein>
    <submittedName>
        <fullName evidence="2">Uncharacterized protein</fullName>
    </submittedName>
</protein>
<name>A0A6G1H0X2_9PEZI</name>
<evidence type="ECO:0000313" key="3">
    <source>
        <dbReference type="Proteomes" id="UP000800041"/>
    </source>
</evidence>
<evidence type="ECO:0000256" key="1">
    <source>
        <dbReference type="SAM" id="MobiDB-lite"/>
    </source>
</evidence>